<dbReference type="RefSeq" id="WP_078422708.1">
    <property type="nucleotide sequence ID" value="NZ_CP017018.1"/>
</dbReference>
<dbReference type="GO" id="GO:0008781">
    <property type="term" value="F:N-acylneuraminate cytidylyltransferase activity"/>
    <property type="evidence" value="ECO:0007669"/>
    <property type="project" value="TreeGrafter"/>
</dbReference>
<keyword evidence="3" id="KW-0548">Nucleotidyltransferase</keyword>
<evidence type="ECO:0000256" key="2">
    <source>
        <dbReference type="NCBIfam" id="TIGR03584"/>
    </source>
</evidence>
<evidence type="ECO:0000313" key="3">
    <source>
        <dbReference type="EMBL" id="AQW86956.1"/>
    </source>
</evidence>
<organism evidence="3 4">
    <name type="scientific">Campylobacter pinnipediorum subsp. caledonicus</name>
    <dbReference type="NCBI Taxonomy" id="1874362"/>
    <lineage>
        <taxon>Bacteria</taxon>
        <taxon>Pseudomonadati</taxon>
        <taxon>Campylobacterota</taxon>
        <taxon>Epsilonproteobacteria</taxon>
        <taxon>Campylobacterales</taxon>
        <taxon>Campylobacteraceae</taxon>
        <taxon>Campylobacter</taxon>
    </lineage>
</organism>
<dbReference type="NCBIfam" id="TIGR03584">
    <property type="entry name" value="PseF"/>
    <property type="match status" value="1"/>
</dbReference>
<evidence type="ECO:0000256" key="1">
    <source>
        <dbReference type="ARBA" id="ARBA00010726"/>
    </source>
</evidence>
<dbReference type="PANTHER" id="PTHR21485">
    <property type="entry name" value="HAD SUPERFAMILY MEMBERS CMAS AND KDSC"/>
    <property type="match status" value="1"/>
</dbReference>
<sequence>MNLCVIPARGGSKRIPKKNIKDFLGKPLIAYSIQTALSSKIFDDIIVSTDDKDIADVAIKFGAKVPFFRDEKLSDDYASSIDVVIDAIKKMDERYQNICCLYATAPLLKYQILMKAYDEFISSNSNFLFSVCEFSYPIQRALMLDENKAVSMFYPDYFNSRSQDLQKAYHDAGQFYFGKREAWLSNKNIFKDNSRAFVLPYNLVCDIDTLQDFEFAQKLYQINAI</sequence>
<dbReference type="AlphaFoldDB" id="A0A1S6U5D2"/>
<name>A0A1S6U5D2_9BACT</name>
<dbReference type="InterPro" id="IPR003329">
    <property type="entry name" value="Cytidylyl_trans"/>
</dbReference>
<comment type="similarity">
    <text evidence="1">Belongs to the CMP-NeuNAc synthase family.</text>
</comment>
<dbReference type="SUPFAM" id="SSF53448">
    <property type="entry name" value="Nucleotide-diphospho-sugar transferases"/>
    <property type="match status" value="1"/>
</dbReference>
<dbReference type="CDD" id="cd02513">
    <property type="entry name" value="CMP-NeuAc_Synthase"/>
    <property type="match status" value="1"/>
</dbReference>
<proteinExistence type="inferred from homology"/>
<accession>A0A1S6U5D2</accession>
<evidence type="ECO:0000313" key="4">
    <source>
        <dbReference type="Proteomes" id="UP000190868"/>
    </source>
</evidence>
<dbReference type="PANTHER" id="PTHR21485:SF6">
    <property type="entry name" value="N-ACYLNEURAMINATE CYTIDYLYLTRANSFERASE-RELATED"/>
    <property type="match status" value="1"/>
</dbReference>
<dbReference type="InterPro" id="IPR020039">
    <property type="entry name" value="PseF"/>
</dbReference>
<dbReference type="Proteomes" id="UP000190868">
    <property type="component" value="Chromosome"/>
</dbReference>
<dbReference type="InterPro" id="IPR029044">
    <property type="entry name" value="Nucleotide-diphossugar_trans"/>
</dbReference>
<dbReference type="Pfam" id="PF02348">
    <property type="entry name" value="CTP_transf_3"/>
    <property type="match status" value="1"/>
</dbReference>
<dbReference type="GeneID" id="56565732"/>
<dbReference type="EMBL" id="CP017258">
    <property type="protein sequence ID" value="AQW86956.1"/>
    <property type="molecule type" value="Genomic_DNA"/>
</dbReference>
<keyword evidence="4" id="KW-1185">Reference proteome</keyword>
<gene>
    <name evidence="3" type="primary">pseF</name>
    <name evidence="3" type="ORF">CPIN18021_0094</name>
</gene>
<protein>
    <recommendedName>
        <fullName evidence="2">Pseudaminic acid cytidylyltransferase</fullName>
        <ecNumber evidence="2">2.7.7.81</ecNumber>
    </recommendedName>
</protein>
<reference evidence="4" key="1">
    <citation type="submission" date="2016-09" db="EMBL/GenBank/DDBJ databases">
        <title>Comparative genomics of the Campylobacter concisus group.</title>
        <authorList>
            <person name="Miller W.G."/>
            <person name="Yee E."/>
            <person name="Chapman M.H."/>
            <person name="Huynh S."/>
            <person name="Bono J.L."/>
            <person name="On S.L.W."/>
            <person name="StLeger J."/>
            <person name="Foster G."/>
            <person name="Parker C.T."/>
        </authorList>
    </citation>
    <scope>NUCLEOTIDE SEQUENCE [LARGE SCALE GENOMIC DNA]</scope>
    <source>
        <strain evidence="4">RM18021</strain>
    </source>
</reference>
<dbReference type="KEGG" id="cpin:CPIN18020_0092"/>
<dbReference type="InterPro" id="IPR050793">
    <property type="entry name" value="CMP-NeuNAc_synthase"/>
</dbReference>
<dbReference type="Gene3D" id="3.90.550.10">
    <property type="entry name" value="Spore Coat Polysaccharide Biosynthesis Protein SpsA, Chain A"/>
    <property type="match status" value="1"/>
</dbReference>
<dbReference type="EC" id="2.7.7.81" evidence="2"/>
<keyword evidence="3" id="KW-0808">Transferase</keyword>